<feature type="compositionally biased region" description="Basic and acidic residues" evidence="2">
    <location>
        <begin position="11"/>
        <end position="25"/>
    </location>
</feature>
<dbReference type="SUPFAM" id="SSF54695">
    <property type="entry name" value="POZ domain"/>
    <property type="match status" value="1"/>
</dbReference>
<dbReference type="InterPro" id="IPR000210">
    <property type="entry name" value="BTB/POZ_dom"/>
</dbReference>
<feature type="coiled-coil region" evidence="1">
    <location>
        <begin position="91"/>
        <end position="188"/>
    </location>
</feature>
<feature type="compositionally biased region" description="Basic residues" evidence="2">
    <location>
        <begin position="425"/>
        <end position="435"/>
    </location>
</feature>
<gene>
    <name evidence="4" type="ORF">CTAYLR_008311</name>
</gene>
<evidence type="ECO:0000259" key="3">
    <source>
        <dbReference type="PROSITE" id="PS50097"/>
    </source>
</evidence>
<dbReference type="AlphaFoldDB" id="A0AAD7XJJ2"/>
<protein>
    <recommendedName>
        <fullName evidence="3">BTB domain-containing protein</fullName>
    </recommendedName>
</protein>
<dbReference type="PROSITE" id="PS50097">
    <property type="entry name" value="BTB"/>
    <property type="match status" value="1"/>
</dbReference>
<sequence>MLVELTAGGGEEEKQELQQEPEQQKDVPSCPHVEEGLERRMYSNVLRCRPCIEAAFRSSHPEATQEQLNTAWKNASDANRESRKNYKRKLCKRRTEKTNELEGRITDLEKKLRRAAAAGGEDAHLAAELEVAVERADKAETALREEREATKKLREKFDAEKLGLRQQVTKVEAEKVSLRQQAWRLEAEKAAVIKTLAVAELRAAAANAASGAVQADLRSATRPHALGHKLAEDDIFADVSLACDGDVKIRAHRAVLAANSDYFKALFLTPWRTASTEETAVFHTGYSADLIRPVVGFVYTGEIPDDFVESRARDLFDAASEYQLIRLRDRCERLCVKKLSLDTFKHTTLLAHVHRSSTLLEPCFAFAKQHAPQLLVRPEVMGLAGDHPDLWKELAGYVSGEFPDFRHPPSWNDGKSRVDNDLLARAKKKPVVKRKSIFDEDNLKKKPPQKPRRASSPATSEPPSLVAGPAALLEPEQPDADEPASPGTKSL</sequence>
<keyword evidence="1" id="KW-0175">Coiled coil</keyword>
<keyword evidence="5" id="KW-1185">Reference proteome</keyword>
<feature type="domain" description="BTB" evidence="3">
    <location>
        <begin position="237"/>
        <end position="303"/>
    </location>
</feature>
<reference evidence="4" key="1">
    <citation type="submission" date="2023-01" db="EMBL/GenBank/DDBJ databases">
        <title>Metagenome sequencing of chrysophaentin producing Chrysophaeum taylorii.</title>
        <authorList>
            <person name="Davison J."/>
            <person name="Bewley C."/>
        </authorList>
    </citation>
    <scope>NUCLEOTIDE SEQUENCE</scope>
    <source>
        <strain evidence="4">NIES-1699</strain>
    </source>
</reference>
<dbReference type="InterPro" id="IPR011333">
    <property type="entry name" value="SKP1/BTB/POZ_sf"/>
</dbReference>
<dbReference type="Pfam" id="PF00651">
    <property type="entry name" value="BTB"/>
    <property type="match status" value="1"/>
</dbReference>
<evidence type="ECO:0000256" key="2">
    <source>
        <dbReference type="SAM" id="MobiDB-lite"/>
    </source>
</evidence>
<accession>A0AAD7XJJ2</accession>
<feature type="compositionally biased region" description="Basic and acidic residues" evidence="2">
    <location>
        <begin position="414"/>
        <end position="424"/>
    </location>
</feature>
<dbReference type="PANTHER" id="PTHR24413">
    <property type="entry name" value="SPECKLE-TYPE POZ PROTEIN"/>
    <property type="match status" value="1"/>
</dbReference>
<evidence type="ECO:0000256" key="1">
    <source>
        <dbReference type="SAM" id="Coils"/>
    </source>
</evidence>
<dbReference type="CDD" id="cd18186">
    <property type="entry name" value="BTB_POZ_ZBTB_KLHL-like"/>
    <property type="match status" value="1"/>
</dbReference>
<dbReference type="EMBL" id="JAQMWT010000481">
    <property type="protein sequence ID" value="KAJ8600691.1"/>
    <property type="molecule type" value="Genomic_DNA"/>
</dbReference>
<evidence type="ECO:0000313" key="4">
    <source>
        <dbReference type="EMBL" id="KAJ8600691.1"/>
    </source>
</evidence>
<evidence type="ECO:0000313" key="5">
    <source>
        <dbReference type="Proteomes" id="UP001230188"/>
    </source>
</evidence>
<dbReference type="Proteomes" id="UP001230188">
    <property type="component" value="Unassembled WGS sequence"/>
</dbReference>
<comment type="caution">
    <text evidence="4">The sequence shown here is derived from an EMBL/GenBank/DDBJ whole genome shotgun (WGS) entry which is preliminary data.</text>
</comment>
<organism evidence="4 5">
    <name type="scientific">Chrysophaeum taylorii</name>
    <dbReference type="NCBI Taxonomy" id="2483200"/>
    <lineage>
        <taxon>Eukaryota</taxon>
        <taxon>Sar</taxon>
        <taxon>Stramenopiles</taxon>
        <taxon>Ochrophyta</taxon>
        <taxon>Pelagophyceae</taxon>
        <taxon>Pelagomonadales</taxon>
        <taxon>Pelagomonadaceae</taxon>
        <taxon>Chrysophaeum</taxon>
    </lineage>
</organism>
<name>A0AAD7XJJ2_9STRA</name>
<dbReference type="SMART" id="SM00225">
    <property type="entry name" value="BTB"/>
    <property type="match status" value="1"/>
</dbReference>
<dbReference type="Gene3D" id="3.30.710.10">
    <property type="entry name" value="Potassium Channel Kv1.1, Chain A"/>
    <property type="match status" value="1"/>
</dbReference>
<feature type="region of interest" description="Disordered" evidence="2">
    <location>
        <begin position="406"/>
        <end position="491"/>
    </location>
</feature>
<proteinExistence type="predicted"/>
<feature type="region of interest" description="Disordered" evidence="2">
    <location>
        <begin position="1"/>
        <end position="30"/>
    </location>
</feature>